<sequence length="367" mass="41506">MNKGFWLALALLLALLLAIMPALLIAQYWLSSPCSDFKHCNASPNLQTKHNVKLAKVKLNQGLTLWQQGLYDEALLSLVDASELGSQPAELYRQYAQDWLDSHQNAALYSSDLPNWAGAGCLQQVLFVTSELPSLGQASDFIRRFNTDLRLQSLPICIAPKVVFVPQLLECDDVDSNTRISCDIAPLAAHLKDRQFTHLVIFTRQGKANVHNGIMYLDLQDTYDVLIHEMAHFAGFIDEYPLSKELAERVCSGIAAPNLVFQQAGQKQPDLHYWQGLGRTDIPLLSKARTCNNHSAQAFKTSKEMTFMEYHDLRRIPATYLAAWQASLQQNKHITPAFINFAQLYEQQNDVSAVYWRARYEAFHQPP</sequence>
<comment type="caution">
    <text evidence="1">The sequence shown here is derived from an EMBL/GenBank/DDBJ whole genome shotgun (WGS) entry which is preliminary data.</text>
</comment>
<gene>
    <name evidence="1" type="ORF">AX660_15185</name>
</gene>
<reference evidence="2" key="1">
    <citation type="submission" date="2016-02" db="EMBL/GenBank/DDBJ databases">
        <authorList>
            <person name="Schultz-Johansen M."/>
            <person name="Glaring M.A."/>
            <person name="Bech P.K."/>
            <person name="Stougaard P."/>
        </authorList>
    </citation>
    <scope>NUCLEOTIDE SEQUENCE [LARGE SCALE GENOMIC DNA]</scope>
    <source>
        <strain evidence="2">S66</strain>
    </source>
</reference>
<dbReference type="EMBL" id="LSNE01000006">
    <property type="protein sequence ID" value="KXI28440.1"/>
    <property type="molecule type" value="Genomic_DNA"/>
</dbReference>
<dbReference type="RefSeq" id="WP_068377283.1">
    <property type="nucleotide sequence ID" value="NZ_LSNE01000006.1"/>
</dbReference>
<evidence type="ECO:0000313" key="1">
    <source>
        <dbReference type="EMBL" id="KXI28440.1"/>
    </source>
</evidence>
<proteinExistence type="predicted"/>
<dbReference type="Proteomes" id="UP000070299">
    <property type="component" value="Unassembled WGS sequence"/>
</dbReference>
<evidence type="ECO:0000313" key="2">
    <source>
        <dbReference type="Proteomes" id="UP000070299"/>
    </source>
</evidence>
<dbReference type="OrthoDB" id="6313889at2"/>
<accession>A0A135ZZV8</accession>
<dbReference type="STRING" id="1799789.AX660_15185"/>
<keyword evidence="2" id="KW-1185">Reference proteome</keyword>
<name>A0A135ZZV8_9ALTE</name>
<organism evidence="1 2">
    <name type="scientific">Paraglaciecola hydrolytica</name>
    <dbReference type="NCBI Taxonomy" id="1799789"/>
    <lineage>
        <taxon>Bacteria</taxon>
        <taxon>Pseudomonadati</taxon>
        <taxon>Pseudomonadota</taxon>
        <taxon>Gammaproteobacteria</taxon>
        <taxon>Alteromonadales</taxon>
        <taxon>Alteromonadaceae</taxon>
        <taxon>Paraglaciecola</taxon>
    </lineage>
</organism>
<protein>
    <submittedName>
        <fullName evidence="1">Uncharacterized protein</fullName>
    </submittedName>
</protein>
<dbReference type="AlphaFoldDB" id="A0A135ZZV8"/>